<dbReference type="Pfam" id="PF00990">
    <property type="entry name" value="GGDEF"/>
    <property type="match status" value="1"/>
</dbReference>
<feature type="domain" description="GGDEF" evidence="5">
    <location>
        <begin position="628"/>
        <end position="760"/>
    </location>
</feature>
<feature type="transmembrane region" description="Helical" evidence="1">
    <location>
        <begin position="30"/>
        <end position="48"/>
    </location>
</feature>
<dbReference type="PANTHER" id="PTHR44757">
    <property type="entry name" value="DIGUANYLATE CYCLASE DGCP"/>
    <property type="match status" value="1"/>
</dbReference>
<dbReference type="SUPFAM" id="SSF55073">
    <property type="entry name" value="Nucleotide cyclase"/>
    <property type="match status" value="1"/>
</dbReference>
<feature type="domain" description="PAC" evidence="3">
    <location>
        <begin position="545"/>
        <end position="596"/>
    </location>
</feature>
<dbReference type="InterPro" id="IPR035965">
    <property type="entry name" value="PAS-like_dom_sf"/>
</dbReference>
<dbReference type="CDD" id="cd01948">
    <property type="entry name" value="EAL"/>
    <property type="match status" value="1"/>
</dbReference>
<feature type="transmembrane region" description="Helical" evidence="1">
    <location>
        <begin position="57"/>
        <end position="75"/>
    </location>
</feature>
<dbReference type="PROSITE" id="PS50887">
    <property type="entry name" value="GGDEF"/>
    <property type="match status" value="1"/>
</dbReference>
<keyword evidence="7" id="KW-1185">Reference proteome</keyword>
<feature type="transmembrane region" description="Helical" evidence="1">
    <location>
        <begin position="124"/>
        <end position="144"/>
    </location>
</feature>
<protein>
    <submittedName>
        <fullName evidence="6">Uncharacterized protein</fullName>
    </submittedName>
</protein>
<dbReference type="Gene3D" id="3.20.20.450">
    <property type="entry name" value="EAL domain"/>
    <property type="match status" value="1"/>
</dbReference>
<dbReference type="InterPro" id="IPR052155">
    <property type="entry name" value="Biofilm_reg_signaling"/>
</dbReference>
<dbReference type="InterPro" id="IPR035919">
    <property type="entry name" value="EAL_sf"/>
</dbReference>
<dbReference type="Pfam" id="PF00563">
    <property type="entry name" value="EAL"/>
    <property type="match status" value="1"/>
</dbReference>
<dbReference type="Proteomes" id="UP000652013">
    <property type="component" value="Unassembled WGS sequence"/>
</dbReference>
<proteinExistence type="predicted"/>
<evidence type="ECO:0000313" key="6">
    <source>
        <dbReference type="EMBL" id="GIJ01751.1"/>
    </source>
</evidence>
<organism evidence="6 7">
    <name type="scientific">Spirilliplanes yamanashiensis</name>
    <dbReference type="NCBI Taxonomy" id="42233"/>
    <lineage>
        <taxon>Bacteria</taxon>
        <taxon>Bacillati</taxon>
        <taxon>Actinomycetota</taxon>
        <taxon>Actinomycetes</taxon>
        <taxon>Micromonosporales</taxon>
        <taxon>Micromonosporaceae</taxon>
        <taxon>Spirilliplanes</taxon>
    </lineage>
</organism>
<dbReference type="InterPro" id="IPR001633">
    <property type="entry name" value="EAL_dom"/>
</dbReference>
<dbReference type="InterPro" id="IPR000160">
    <property type="entry name" value="GGDEF_dom"/>
</dbReference>
<dbReference type="PANTHER" id="PTHR44757:SF2">
    <property type="entry name" value="BIOFILM ARCHITECTURE MAINTENANCE PROTEIN MBAA"/>
    <property type="match status" value="1"/>
</dbReference>
<dbReference type="SMART" id="SM00267">
    <property type="entry name" value="GGDEF"/>
    <property type="match status" value="1"/>
</dbReference>
<reference evidence="6" key="1">
    <citation type="submission" date="2021-01" db="EMBL/GenBank/DDBJ databases">
        <title>Whole genome shotgun sequence of Spirilliplanes yamanashiensis NBRC 15828.</title>
        <authorList>
            <person name="Komaki H."/>
            <person name="Tamura T."/>
        </authorList>
    </citation>
    <scope>NUCLEOTIDE SEQUENCE</scope>
    <source>
        <strain evidence="6">NBRC 15828</strain>
    </source>
</reference>
<feature type="domain" description="EAL" evidence="4">
    <location>
        <begin position="769"/>
        <end position="1025"/>
    </location>
</feature>
<dbReference type="FunFam" id="3.20.20.450:FF:000001">
    <property type="entry name" value="Cyclic di-GMP phosphodiesterase yahA"/>
    <property type="match status" value="1"/>
</dbReference>
<dbReference type="Pfam" id="PF08448">
    <property type="entry name" value="PAS_4"/>
    <property type="match status" value="1"/>
</dbReference>
<dbReference type="InterPro" id="IPR029787">
    <property type="entry name" value="Nucleotide_cyclase"/>
</dbReference>
<dbReference type="Gene3D" id="3.30.450.20">
    <property type="entry name" value="PAS domain"/>
    <property type="match status" value="1"/>
</dbReference>
<evidence type="ECO:0000256" key="1">
    <source>
        <dbReference type="SAM" id="Phobius"/>
    </source>
</evidence>
<comment type="caution">
    <text evidence="6">The sequence shown here is derived from an EMBL/GenBank/DDBJ whole genome shotgun (WGS) entry which is preliminary data.</text>
</comment>
<dbReference type="PROSITE" id="PS50112">
    <property type="entry name" value="PAS"/>
    <property type="match status" value="1"/>
</dbReference>
<dbReference type="AlphaFoldDB" id="A0A8J4DHC7"/>
<dbReference type="PROSITE" id="PS50113">
    <property type="entry name" value="PAC"/>
    <property type="match status" value="1"/>
</dbReference>
<dbReference type="InterPro" id="IPR000700">
    <property type="entry name" value="PAS-assoc_C"/>
</dbReference>
<dbReference type="PROSITE" id="PS50883">
    <property type="entry name" value="EAL"/>
    <property type="match status" value="1"/>
</dbReference>
<feature type="transmembrane region" description="Helical" evidence="1">
    <location>
        <begin position="283"/>
        <end position="302"/>
    </location>
</feature>
<dbReference type="RefSeq" id="WP_203937084.1">
    <property type="nucleotide sequence ID" value="NZ_BAAAGJ010000005.1"/>
</dbReference>
<dbReference type="EMBL" id="BOOY01000006">
    <property type="protein sequence ID" value="GIJ01751.1"/>
    <property type="molecule type" value="Genomic_DNA"/>
</dbReference>
<evidence type="ECO:0000313" key="7">
    <source>
        <dbReference type="Proteomes" id="UP000652013"/>
    </source>
</evidence>
<feature type="transmembrane region" description="Helical" evidence="1">
    <location>
        <begin position="259"/>
        <end position="277"/>
    </location>
</feature>
<dbReference type="CDD" id="cd00130">
    <property type="entry name" value="PAS"/>
    <property type="match status" value="1"/>
</dbReference>
<accession>A0A8J4DHC7</accession>
<feature type="transmembrane region" description="Helical" evidence="1">
    <location>
        <begin position="187"/>
        <end position="208"/>
    </location>
</feature>
<evidence type="ECO:0000259" key="3">
    <source>
        <dbReference type="PROSITE" id="PS50113"/>
    </source>
</evidence>
<evidence type="ECO:0000259" key="2">
    <source>
        <dbReference type="PROSITE" id="PS50112"/>
    </source>
</evidence>
<evidence type="ECO:0000259" key="4">
    <source>
        <dbReference type="PROSITE" id="PS50883"/>
    </source>
</evidence>
<dbReference type="SMART" id="SM00091">
    <property type="entry name" value="PAS"/>
    <property type="match status" value="1"/>
</dbReference>
<feature type="domain" description="PAS" evidence="2">
    <location>
        <begin position="473"/>
        <end position="541"/>
    </location>
</feature>
<sequence>MPARFSVALFGVWIVLLGTAVVMLDGLPRGVAYALAGLSAVAAVVSGVRRHEPVHPLPWRLLTAALVASLAGSLTYQLTPQLPGWFPAAVRPGELPLVVVYPLLAVALLIFVRLRSGGRDRGGLLDALTLTAGAALLAWMFLIAPHVRDGTLTGSALLFAVAYPVGDVLCLAMLVRLLTSAPRRTPALVALGAGVTALLAGDVLYGLARVDGDVAAPAATPLLQIAFYGICGCAALLPSMRELTVTVEAPAEELNSYRIVLLGGAALIAPVVLFLQARDIGDGVDLTVIAVLSSVTFILVLTRLSGIVGTHRQAIARERGLREASAALVSAADPDDIGAAVRAAVAQLLPGDVQHRVVLAMSVAEREDDGEQARVLASRAEEDRAAGSIARLVPTRELDWAVAIRLTQFSTVLRCPLVLQDRPNGDPLVGVLHIGAPAWALRGLLHATEVLASQVALALERIELSGEVNRRNSEAYFRTLVQSTSDVIIILDDQDCIRYASPSADPVLGREELTGTPVADVIHPVDRGRLAEVLTKVRDGAGPQQSLDFRALGRRRQAVMVEMQIRDLRMEPTVNGVVLTLRDVTERRQLERELTHQAFHDSLTGLANRVLYADRLEHALARARRDGSTVGVLFIDLDDFKIVNDTLGHAVGDQLLVAVAERISGALRADDTAARLGGDEFAALIENVWEPGVVEETAERILGALSQPFNLNGEMLSAVASIGVTQTPEADNADELLRQADLALYVAKGAGKSQWRRYESDLHSAMVQRLELRTALDHAVNEGHFLLHYQPIVDLHTDEAVAFEALVRWHHPQRGTIPPDQFIEVAEESGLIVQIGRWVLEQALHTVSQWQRILPPGRLHYISVNVSVRQFRTPGFIDEVRGLLDTYGVDPRMLMLEITETLLMRDDEQTWQDLQKLRDLGVRIAIDDFGTGYSSLGYLRQRPIDVLKIDKTFIDDMVDSPQQHALVQSIVGLARTLNLKVVAEGIESPEHRDTLMRMGCPLGQGYLFSRPVSAAEAFAWLNSHARLAA</sequence>
<dbReference type="SMART" id="SM00052">
    <property type="entry name" value="EAL"/>
    <property type="match status" value="1"/>
</dbReference>
<name>A0A8J4DHC7_9ACTN</name>
<keyword evidence="1" id="KW-1133">Transmembrane helix</keyword>
<dbReference type="NCBIfam" id="TIGR00229">
    <property type="entry name" value="sensory_box"/>
    <property type="match status" value="1"/>
</dbReference>
<evidence type="ECO:0000259" key="5">
    <source>
        <dbReference type="PROSITE" id="PS50887"/>
    </source>
</evidence>
<keyword evidence="1" id="KW-0812">Transmembrane</keyword>
<dbReference type="Gene3D" id="3.30.70.270">
    <property type="match status" value="1"/>
</dbReference>
<feature type="transmembrane region" description="Helical" evidence="1">
    <location>
        <begin position="95"/>
        <end position="112"/>
    </location>
</feature>
<dbReference type="InterPro" id="IPR013656">
    <property type="entry name" value="PAS_4"/>
</dbReference>
<dbReference type="CDD" id="cd01949">
    <property type="entry name" value="GGDEF"/>
    <property type="match status" value="1"/>
</dbReference>
<gene>
    <name evidence="6" type="ORF">Sya03_11030</name>
</gene>
<feature type="transmembrane region" description="Helical" evidence="1">
    <location>
        <begin position="156"/>
        <end position="175"/>
    </location>
</feature>
<dbReference type="InterPro" id="IPR043128">
    <property type="entry name" value="Rev_trsase/Diguanyl_cyclase"/>
</dbReference>
<dbReference type="InterPro" id="IPR000014">
    <property type="entry name" value="PAS"/>
</dbReference>
<dbReference type="SUPFAM" id="SSF141868">
    <property type="entry name" value="EAL domain-like"/>
    <property type="match status" value="1"/>
</dbReference>
<dbReference type="SUPFAM" id="SSF55785">
    <property type="entry name" value="PYP-like sensor domain (PAS domain)"/>
    <property type="match status" value="1"/>
</dbReference>
<feature type="transmembrane region" description="Helical" evidence="1">
    <location>
        <begin position="7"/>
        <end position="24"/>
    </location>
</feature>
<keyword evidence="1" id="KW-0472">Membrane</keyword>
<dbReference type="NCBIfam" id="TIGR00254">
    <property type="entry name" value="GGDEF"/>
    <property type="match status" value="1"/>
</dbReference>